<dbReference type="EMBL" id="BMMZ01000006">
    <property type="protein sequence ID" value="GGL67850.1"/>
    <property type="molecule type" value="Genomic_DNA"/>
</dbReference>
<accession>A0A917SB18</accession>
<gene>
    <name evidence="2" type="ORF">GCM10011575_27970</name>
</gene>
<dbReference type="InterPro" id="IPR011055">
    <property type="entry name" value="Dup_hybrid_motif"/>
</dbReference>
<feature type="domain" description="M23ase beta-sheet core" evidence="1">
    <location>
        <begin position="18"/>
        <end position="109"/>
    </location>
</feature>
<dbReference type="RefSeq" id="WP_229670092.1">
    <property type="nucleotide sequence ID" value="NZ_BMMZ01000006.1"/>
</dbReference>
<dbReference type="InterPro" id="IPR016047">
    <property type="entry name" value="M23ase_b-sheet_dom"/>
</dbReference>
<evidence type="ECO:0000259" key="1">
    <source>
        <dbReference type="Pfam" id="PF01551"/>
    </source>
</evidence>
<dbReference type="InterPro" id="IPR050570">
    <property type="entry name" value="Cell_wall_metabolism_enzyme"/>
</dbReference>
<dbReference type="CDD" id="cd12797">
    <property type="entry name" value="M23_peptidase"/>
    <property type="match status" value="2"/>
</dbReference>
<comment type="caution">
    <text evidence="2">The sequence shown here is derived from an EMBL/GenBank/DDBJ whole genome shotgun (WGS) entry which is preliminary data.</text>
</comment>
<evidence type="ECO:0000313" key="2">
    <source>
        <dbReference type="EMBL" id="GGL67850.1"/>
    </source>
</evidence>
<dbReference type="Proteomes" id="UP000613840">
    <property type="component" value="Unassembled WGS sequence"/>
</dbReference>
<keyword evidence="3" id="KW-1185">Reference proteome</keyword>
<protein>
    <recommendedName>
        <fullName evidence="1">M23ase beta-sheet core domain-containing protein</fullName>
    </recommendedName>
</protein>
<reference evidence="2" key="1">
    <citation type="journal article" date="2014" name="Int. J. Syst. Evol. Microbiol.">
        <title>Complete genome sequence of Corynebacterium casei LMG S-19264T (=DSM 44701T), isolated from a smear-ripened cheese.</title>
        <authorList>
            <consortium name="US DOE Joint Genome Institute (JGI-PGF)"/>
            <person name="Walter F."/>
            <person name="Albersmeier A."/>
            <person name="Kalinowski J."/>
            <person name="Ruckert C."/>
        </authorList>
    </citation>
    <scope>NUCLEOTIDE SEQUENCE</scope>
    <source>
        <strain evidence="2">CGMCC 4.7306</strain>
    </source>
</reference>
<dbReference type="GO" id="GO:0004222">
    <property type="term" value="F:metalloendopeptidase activity"/>
    <property type="evidence" value="ECO:0007669"/>
    <property type="project" value="TreeGrafter"/>
</dbReference>
<name>A0A917SB18_9ACTN</name>
<dbReference type="PANTHER" id="PTHR21666">
    <property type="entry name" value="PEPTIDASE-RELATED"/>
    <property type="match status" value="1"/>
</dbReference>
<feature type="domain" description="M23ase beta-sheet core" evidence="1">
    <location>
        <begin position="185"/>
        <end position="283"/>
    </location>
</feature>
<dbReference type="Gene3D" id="2.70.70.10">
    <property type="entry name" value="Glucose Permease (Domain IIA)"/>
    <property type="match status" value="2"/>
</dbReference>
<dbReference type="SUPFAM" id="SSF51261">
    <property type="entry name" value="Duplicated hybrid motif"/>
    <property type="match status" value="2"/>
</dbReference>
<organism evidence="2 3">
    <name type="scientific">Microlunatus endophyticus</name>
    <dbReference type="NCBI Taxonomy" id="1716077"/>
    <lineage>
        <taxon>Bacteria</taxon>
        <taxon>Bacillati</taxon>
        <taxon>Actinomycetota</taxon>
        <taxon>Actinomycetes</taxon>
        <taxon>Propionibacteriales</taxon>
        <taxon>Propionibacteriaceae</taxon>
        <taxon>Microlunatus</taxon>
    </lineage>
</organism>
<reference evidence="2" key="2">
    <citation type="submission" date="2020-09" db="EMBL/GenBank/DDBJ databases">
        <authorList>
            <person name="Sun Q."/>
            <person name="Zhou Y."/>
        </authorList>
    </citation>
    <scope>NUCLEOTIDE SEQUENCE</scope>
    <source>
        <strain evidence="2">CGMCC 4.7306</strain>
    </source>
</reference>
<evidence type="ECO:0000313" key="3">
    <source>
        <dbReference type="Proteomes" id="UP000613840"/>
    </source>
</evidence>
<dbReference type="Pfam" id="PF01551">
    <property type="entry name" value="Peptidase_M23"/>
    <property type="match status" value="2"/>
</dbReference>
<sequence length="289" mass="30506">MPRVLRSFDPPSTPWGSGHRGVDLAGQVGDQVLAAAAGSVTYAGTLAGRGVIVVDHGSVRTTYEPVSPSVSVGATVAPGDPIGRLDAGHCADQTRLHWGLIRGDTYLDPLLLAPSGRAGGSYRLVPASERTVAAERATQRQALQQTLPTAAPGSAAAHGFSFPVAAAITSPYGMRFHPILHVWKLHDGTDFGAACGTPILAPYAGVVTQRYFNEGYGNRLMVDHGTVDGRHVVSGFNHAISYVVDVGDRVTKGQVLGYVGQTGYATGCHLHLMVWLDGQLTDPMAWYRQ</sequence>
<dbReference type="AlphaFoldDB" id="A0A917SB18"/>
<dbReference type="PANTHER" id="PTHR21666:SF270">
    <property type="entry name" value="MUREIN HYDROLASE ACTIVATOR ENVC"/>
    <property type="match status" value="1"/>
</dbReference>
<proteinExistence type="predicted"/>